<evidence type="ECO:0000313" key="9">
    <source>
        <dbReference type="EMBL" id="MBS7812492.1"/>
    </source>
</evidence>
<evidence type="ECO:0000256" key="3">
    <source>
        <dbReference type="ARBA" id="ARBA00022603"/>
    </source>
</evidence>
<keyword evidence="5" id="KW-0949">S-adenosyl-L-methionine</keyword>
<evidence type="ECO:0000313" key="10">
    <source>
        <dbReference type="Proteomes" id="UP000766336"/>
    </source>
</evidence>
<dbReference type="InterPro" id="IPR050161">
    <property type="entry name" value="Siro_Cobalamin_biosynth"/>
</dbReference>
<dbReference type="NCBIfam" id="NF004790">
    <property type="entry name" value="PRK06136.1"/>
    <property type="match status" value="1"/>
</dbReference>
<dbReference type="Pfam" id="PF00590">
    <property type="entry name" value="TP_methylase"/>
    <property type="match status" value="1"/>
</dbReference>
<dbReference type="SUPFAM" id="SSF53790">
    <property type="entry name" value="Tetrapyrrole methylase"/>
    <property type="match status" value="1"/>
</dbReference>
<dbReference type="InterPro" id="IPR000878">
    <property type="entry name" value="4pyrrol_Mease"/>
</dbReference>
<dbReference type="InterPro" id="IPR006366">
    <property type="entry name" value="CobA/CysG_C"/>
</dbReference>
<sequence length="269" mass="27274">MNVQFTSTLAGRNFPPGEVWLIGAGPGDPELLTVKAVRALEQADLVLHDALPGRAVLQHIRSGAEVVAVGKRKGAAPVPQARINARLVAGALAGKRVVRLKGGDPFIFGRGGEEALACEAAGIPWRVVPGISAGLAAPAAAAIPLTHRGTASAVTFVTAHDETGALPALDWEALARTGGTITAFMALSRLDEVALRLLAGGLPPTTPVAIVACATLPGETGLRTTLGTCTLDARRAALPTPALVVIGNVVGVLAERRAPGLGEVQHAGA</sequence>
<comment type="caution">
    <text evidence="9">The sequence shown here is derived from an EMBL/GenBank/DDBJ whole genome shotgun (WGS) entry which is preliminary data.</text>
</comment>
<gene>
    <name evidence="9" type="primary">cobA</name>
    <name evidence="9" type="ORF">KHU32_16190</name>
</gene>
<evidence type="ECO:0000256" key="5">
    <source>
        <dbReference type="ARBA" id="ARBA00022691"/>
    </source>
</evidence>
<dbReference type="PANTHER" id="PTHR45790">
    <property type="entry name" value="SIROHEME SYNTHASE-RELATED"/>
    <property type="match status" value="1"/>
</dbReference>
<protein>
    <recommendedName>
        <fullName evidence="2">uroporphyrinogen-III C-methyltransferase</fullName>
        <ecNumber evidence="2">2.1.1.107</ecNumber>
    </recommendedName>
</protein>
<evidence type="ECO:0000256" key="2">
    <source>
        <dbReference type="ARBA" id="ARBA00012162"/>
    </source>
</evidence>
<reference evidence="9 10" key="1">
    <citation type="submission" date="2021-05" db="EMBL/GenBank/DDBJ databases">
        <title>Roseococcus sp. XZZS9, whole genome shotgun sequencing project.</title>
        <authorList>
            <person name="Zhao G."/>
            <person name="Shen L."/>
        </authorList>
    </citation>
    <scope>NUCLEOTIDE SEQUENCE [LARGE SCALE GENOMIC DNA]</scope>
    <source>
        <strain evidence="9 10">XZZS9</strain>
    </source>
</reference>
<evidence type="ECO:0000256" key="6">
    <source>
        <dbReference type="ARBA" id="ARBA00023244"/>
    </source>
</evidence>
<dbReference type="EC" id="2.1.1.107" evidence="2"/>
<keyword evidence="4 9" id="KW-0808">Transferase</keyword>
<dbReference type="InterPro" id="IPR003043">
    <property type="entry name" value="Uropor_MeTrfase_CS"/>
</dbReference>
<dbReference type="Proteomes" id="UP000766336">
    <property type="component" value="Unassembled WGS sequence"/>
</dbReference>
<dbReference type="PROSITE" id="PS00839">
    <property type="entry name" value="SUMT_1"/>
    <property type="match status" value="1"/>
</dbReference>
<organism evidence="9 10">
    <name type="scientific">Roseococcus pinisoli</name>
    <dbReference type="NCBI Taxonomy" id="2835040"/>
    <lineage>
        <taxon>Bacteria</taxon>
        <taxon>Pseudomonadati</taxon>
        <taxon>Pseudomonadota</taxon>
        <taxon>Alphaproteobacteria</taxon>
        <taxon>Acetobacterales</taxon>
        <taxon>Roseomonadaceae</taxon>
        <taxon>Roseococcus</taxon>
    </lineage>
</organism>
<keyword evidence="6" id="KW-0627">Porphyrin biosynthesis</keyword>
<keyword evidence="3 9" id="KW-0489">Methyltransferase</keyword>
<dbReference type="InterPro" id="IPR014777">
    <property type="entry name" value="4pyrrole_Mease_sub1"/>
</dbReference>
<evidence type="ECO:0000256" key="1">
    <source>
        <dbReference type="ARBA" id="ARBA00005879"/>
    </source>
</evidence>
<evidence type="ECO:0000259" key="8">
    <source>
        <dbReference type="Pfam" id="PF00590"/>
    </source>
</evidence>
<comment type="pathway">
    <text evidence="7">Porphyrin-containing compound metabolism; siroheme biosynthesis; precorrin-2 from uroporphyrinogen III: step 1/1.</text>
</comment>
<name>A0ABS5QG07_9PROT</name>
<keyword evidence="10" id="KW-1185">Reference proteome</keyword>
<dbReference type="PANTHER" id="PTHR45790:SF3">
    <property type="entry name" value="S-ADENOSYL-L-METHIONINE-DEPENDENT UROPORPHYRINOGEN III METHYLTRANSFERASE, CHLOROPLASTIC"/>
    <property type="match status" value="1"/>
</dbReference>
<evidence type="ECO:0000256" key="7">
    <source>
        <dbReference type="ARBA" id="ARBA00025705"/>
    </source>
</evidence>
<dbReference type="Gene3D" id="3.30.950.10">
    <property type="entry name" value="Methyltransferase, Cobalt-precorrin-4 Transmethylase, Domain 2"/>
    <property type="match status" value="1"/>
</dbReference>
<proteinExistence type="inferred from homology"/>
<dbReference type="RefSeq" id="WP_213671194.1">
    <property type="nucleotide sequence ID" value="NZ_JAHCDA010000003.1"/>
</dbReference>
<dbReference type="InterPro" id="IPR014776">
    <property type="entry name" value="4pyrrole_Mease_sub2"/>
</dbReference>
<evidence type="ECO:0000256" key="4">
    <source>
        <dbReference type="ARBA" id="ARBA00022679"/>
    </source>
</evidence>
<accession>A0ABS5QG07</accession>
<dbReference type="NCBIfam" id="TIGR01469">
    <property type="entry name" value="cobA_cysG_Cterm"/>
    <property type="match status" value="1"/>
</dbReference>
<dbReference type="GO" id="GO:0032259">
    <property type="term" value="P:methylation"/>
    <property type="evidence" value="ECO:0007669"/>
    <property type="project" value="UniProtKB-KW"/>
</dbReference>
<feature type="domain" description="Tetrapyrrole methylase" evidence="8">
    <location>
        <begin position="19"/>
        <end position="228"/>
    </location>
</feature>
<comment type="similarity">
    <text evidence="1">Belongs to the precorrin methyltransferase family.</text>
</comment>
<dbReference type="InterPro" id="IPR035996">
    <property type="entry name" value="4pyrrol_Methylase_sf"/>
</dbReference>
<dbReference type="EMBL" id="JAHCDA010000003">
    <property type="protein sequence ID" value="MBS7812492.1"/>
    <property type="molecule type" value="Genomic_DNA"/>
</dbReference>
<dbReference type="CDD" id="cd11642">
    <property type="entry name" value="SUMT"/>
    <property type="match status" value="1"/>
</dbReference>
<dbReference type="Gene3D" id="3.40.1010.10">
    <property type="entry name" value="Cobalt-precorrin-4 Transmethylase, Domain 1"/>
    <property type="match status" value="1"/>
</dbReference>
<dbReference type="GO" id="GO:0004851">
    <property type="term" value="F:uroporphyrin-III C-methyltransferase activity"/>
    <property type="evidence" value="ECO:0007669"/>
    <property type="project" value="UniProtKB-EC"/>
</dbReference>